<gene>
    <name evidence="1" type="ORF">K2173_009868</name>
</gene>
<name>A0AAV8SZD3_9ROSI</name>
<reference evidence="1 2" key="1">
    <citation type="submission" date="2021-09" db="EMBL/GenBank/DDBJ databases">
        <title>Genomic insights and catalytic innovation underlie evolution of tropane alkaloids biosynthesis.</title>
        <authorList>
            <person name="Wang Y.-J."/>
            <person name="Tian T."/>
            <person name="Huang J.-P."/>
            <person name="Huang S.-X."/>
        </authorList>
    </citation>
    <scope>NUCLEOTIDE SEQUENCE [LARGE SCALE GENOMIC DNA]</scope>
    <source>
        <strain evidence="1">KIB-2018</strain>
        <tissue evidence="1">Leaf</tissue>
    </source>
</reference>
<sequence>MTSDNYKKVFARQVAFWPGEEKLNHLQLDEVLVARSSSYDDQVIKDIDRLKKMVGKRDEEINQLKEMVGQRNKEMESLKSLVFRLVKEVNLLKSTVAVREHKLDKLKSSIQAAWNEFDGSTRVVKAAAAAAATTNVVDLAAKEADGLGGTPTGRWGKGSIGDIGGKFITNVHSM</sequence>
<accession>A0AAV8SZD3</accession>
<comment type="caution">
    <text evidence="1">The sequence shown here is derived from an EMBL/GenBank/DDBJ whole genome shotgun (WGS) entry which is preliminary data.</text>
</comment>
<keyword evidence="2" id="KW-1185">Reference proteome</keyword>
<proteinExistence type="predicted"/>
<evidence type="ECO:0000313" key="1">
    <source>
        <dbReference type="EMBL" id="KAJ8759767.1"/>
    </source>
</evidence>
<organism evidence="1 2">
    <name type="scientific">Erythroxylum novogranatense</name>
    <dbReference type="NCBI Taxonomy" id="1862640"/>
    <lineage>
        <taxon>Eukaryota</taxon>
        <taxon>Viridiplantae</taxon>
        <taxon>Streptophyta</taxon>
        <taxon>Embryophyta</taxon>
        <taxon>Tracheophyta</taxon>
        <taxon>Spermatophyta</taxon>
        <taxon>Magnoliopsida</taxon>
        <taxon>eudicotyledons</taxon>
        <taxon>Gunneridae</taxon>
        <taxon>Pentapetalae</taxon>
        <taxon>rosids</taxon>
        <taxon>fabids</taxon>
        <taxon>Malpighiales</taxon>
        <taxon>Erythroxylaceae</taxon>
        <taxon>Erythroxylum</taxon>
    </lineage>
</organism>
<dbReference type="AlphaFoldDB" id="A0AAV8SZD3"/>
<dbReference type="EMBL" id="JAIWQS010000007">
    <property type="protein sequence ID" value="KAJ8759767.1"/>
    <property type="molecule type" value="Genomic_DNA"/>
</dbReference>
<dbReference type="Gene3D" id="1.20.5.170">
    <property type="match status" value="1"/>
</dbReference>
<protein>
    <submittedName>
        <fullName evidence="1">Uncharacterized protein</fullName>
    </submittedName>
</protein>
<evidence type="ECO:0000313" key="2">
    <source>
        <dbReference type="Proteomes" id="UP001159364"/>
    </source>
</evidence>
<dbReference type="Proteomes" id="UP001159364">
    <property type="component" value="Linkage Group LG07"/>
</dbReference>